<keyword evidence="3" id="KW-0695">RNA-directed DNA polymerase</keyword>
<dbReference type="InterPro" id="IPR043502">
    <property type="entry name" value="DNA/RNA_pol_sf"/>
</dbReference>
<dbReference type="Pfam" id="PF00078">
    <property type="entry name" value="RVT_1"/>
    <property type="match status" value="1"/>
</dbReference>
<dbReference type="AlphaFoldDB" id="A0A8J3ZKB8"/>
<dbReference type="InterPro" id="IPR043128">
    <property type="entry name" value="Rev_trsase/Diguanyl_cyclase"/>
</dbReference>
<dbReference type="Pfam" id="PF08388">
    <property type="entry name" value="GIIM"/>
    <property type="match status" value="1"/>
</dbReference>
<dbReference type="PROSITE" id="PS50878">
    <property type="entry name" value="RT_POL"/>
    <property type="match status" value="1"/>
</dbReference>
<reference evidence="3" key="1">
    <citation type="submission" date="2021-01" db="EMBL/GenBank/DDBJ databases">
        <title>Whole genome shotgun sequence of Virgisporangium aurantiacum NBRC 16421.</title>
        <authorList>
            <person name="Komaki H."/>
            <person name="Tamura T."/>
        </authorList>
    </citation>
    <scope>NUCLEOTIDE SEQUENCE</scope>
    <source>
        <strain evidence="3">NBRC 16421</strain>
    </source>
</reference>
<evidence type="ECO:0000313" key="4">
    <source>
        <dbReference type="Proteomes" id="UP000612585"/>
    </source>
</evidence>
<comment type="function">
    <text evidence="1">Poorly processive, error-prone DNA polymerase involved in untargeted mutagenesis. Copies undamaged DNA at stalled replication forks, which arise in vivo from mismatched or misaligned primer ends. These misaligned primers can be extended by PolIV. Exhibits no 3'-5' exonuclease (proofreading) activity. May be involved in translesional synthesis, in conjunction with the beta clamp from PolIII.</text>
</comment>
<dbReference type="InterPro" id="IPR051083">
    <property type="entry name" value="GrpII_Intron_Splice-Mob/Def"/>
</dbReference>
<keyword evidence="3" id="KW-0808">Transferase</keyword>
<dbReference type="Gene3D" id="3.10.10.10">
    <property type="entry name" value="HIV Type 1 Reverse Transcriptase, subunit A, domain 1"/>
    <property type="match status" value="1"/>
</dbReference>
<dbReference type="Proteomes" id="UP000612585">
    <property type="component" value="Unassembled WGS sequence"/>
</dbReference>
<proteinExistence type="predicted"/>
<dbReference type="InterPro" id="IPR013597">
    <property type="entry name" value="Mat_intron_G2"/>
</dbReference>
<evidence type="ECO:0000256" key="1">
    <source>
        <dbReference type="ARBA" id="ARBA00025589"/>
    </source>
</evidence>
<comment type="caution">
    <text evidence="3">The sequence shown here is derived from an EMBL/GenBank/DDBJ whole genome shotgun (WGS) entry which is preliminary data.</text>
</comment>
<organism evidence="3 4">
    <name type="scientific">Virgisporangium aurantiacum</name>
    <dbReference type="NCBI Taxonomy" id="175570"/>
    <lineage>
        <taxon>Bacteria</taxon>
        <taxon>Bacillati</taxon>
        <taxon>Actinomycetota</taxon>
        <taxon>Actinomycetes</taxon>
        <taxon>Micromonosporales</taxon>
        <taxon>Micromonosporaceae</taxon>
        <taxon>Virgisporangium</taxon>
    </lineage>
</organism>
<accession>A0A8J3ZKB8</accession>
<evidence type="ECO:0000313" key="3">
    <source>
        <dbReference type="EMBL" id="GIJ63068.1"/>
    </source>
</evidence>
<evidence type="ECO:0000259" key="2">
    <source>
        <dbReference type="PROSITE" id="PS50878"/>
    </source>
</evidence>
<sequence>MQHALYRAAKADPGRRFHALRDKVFRRDVLWRAWVAVRRNDGAPGIDKTTLDQVEQDGVGRLLDELAGELRSGSYRPLPARRVLIPKPGSSESRPLSIPTVRDRIVQAAVKIVLEPVFEAGMLACSFGFRPKRSAHDALQVLIEESGRGRRWVVETDIANCFSAIPHQELMQAVEERVCDQAVLKLLRAMLRAGAMEHGLVRREVTGTPQGGVASPLLCNVYLHRLDRQWSTREHGVLVRYADDVLVMCKSREQAEAALQRLRTLLAELGLQPKEAKTRIVHLTAGGEGVDFLGFHHRLVTSRPRDGRRPFTFLARWPADRAMQHARDRIRELTARRRLPLRVEAIVQDLNLFLRGWTGYFKYGHSAERFSKIRQYLRMRIALYLSKRYRRSRHYGRWALLHFTPDEFGLIRLYGIVVQPRAGKPWRDKPNAGGERRR</sequence>
<protein>
    <submittedName>
        <fullName evidence="3">Group II intron reverse transcriptase/maturase</fullName>
    </submittedName>
</protein>
<dbReference type="PANTHER" id="PTHR34047">
    <property type="entry name" value="NUCLEAR INTRON MATURASE 1, MITOCHONDRIAL-RELATED"/>
    <property type="match status" value="1"/>
</dbReference>
<dbReference type="PANTHER" id="PTHR34047:SF8">
    <property type="entry name" value="PROTEIN YKFC"/>
    <property type="match status" value="1"/>
</dbReference>
<gene>
    <name evidence="3" type="ORF">Vau01_105840</name>
</gene>
<keyword evidence="3" id="KW-0548">Nucleotidyltransferase</keyword>
<dbReference type="InterPro" id="IPR000477">
    <property type="entry name" value="RT_dom"/>
</dbReference>
<dbReference type="SUPFAM" id="SSF56672">
    <property type="entry name" value="DNA/RNA polymerases"/>
    <property type="match status" value="1"/>
</dbReference>
<dbReference type="NCBIfam" id="TIGR04416">
    <property type="entry name" value="group_II_RT_mat"/>
    <property type="match status" value="1"/>
</dbReference>
<dbReference type="Gene3D" id="3.30.70.270">
    <property type="match status" value="1"/>
</dbReference>
<dbReference type="EMBL" id="BOPG01000087">
    <property type="protein sequence ID" value="GIJ63068.1"/>
    <property type="molecule type" value="Genomic_DNA"/>
</dbReference>
<dbReference type="GO" id="GO:0003964">
    <property type="term" value="F:RNA-directed DNA polymerase activity"/>
    <property type="evidence" value="ECO:0007669"/>
    <property type="project" value="UniProtKB-KW"/>
</dbReference>
<dbReference type="InterPro" id="IPR030931">
    <property type="entry name" value="Group_II_RT_mat"/>
</dbReference>
<dbReference type="CDD" id="cd01651">
    <property type="entry name" value="RT_G2_intron"/>
    <property type="match status" value="1"/>
</dbReference>
<feature type="domain" description="Reverse transcriptase" evidence="2">
    <location>
        <begin position="66"/>
        <end position="297"/>
    </location>
</feature>
<keyword evidence="4" id="KW-1185">Reference proteome</keyword>
<name>A0A8J3ZKB8_9ACTN</name>